<accession>A0A5N6PWT3</accession>
<feature type="domain" description="Reverse transcriptase Ty1/copia-type" evidence="1">
    <location>
        <begin position="190"/>
        <end position="259"/>
    </location>
</feature>
<keyword evidence="3" id="KW-1185">Reference proteome</keyword>
<dbReference type="InterPro" id="IPR043502">
    <property type="entry name" value="DNA/RNA_pol_sf"/>
</dbReference>
<dbReference type="Proteomes" id="UP000326396">
    <property type="component" value="Linkage Group LG10"/>
</dbReference>
<protein>
    <recommendedName>
        <fullName evidence="1">Reverse transcriptase Ty1/copia-type domain-containing protein</fullName>
    </recommendedName>
</protein>
<dbReference type="OrthoDB" id="437427at2759"/>
<dbReference type="InterPro" id="IPR013103">
    <property type="entry name" value="RVT_2"/>
</dbReference>
<dbReference type="AlphaFoldDB" id="A0A5N6PWT3"/>
<name>A0A5N6PWT3_9ASTR</name>
<dbReference type="CDD" id="cd09272">
    <property type="entry name" value="RNase_HI_RT_Ty1"/>
    <property type="match status" value="1"/>
</dbReference>
<dbReference type="EMBL" id="SZYD01000002">
    <property type="protein sequence ID" value="KAD7117271.1"/>
    <property type="molecule type" value="Genomic_DNA"/>
</dbReference>
<comment type="caution">
    <text evidence="2">The sequence shown here is derived from an EMBL/GenBank/DDBJ whole genome shotgun (WGS) entry which is preliminary data.</text>
</comment>
<dbReference type="SUPFAM" id="SSF56672">
    <property type="entry name" value="DNA/RNA polymerases"/>
    <property type="match status" value="1"/>
</dbReference>
<organism evidence="2 3">
    <name type="scientific">Mikania micrantha</name>
    <name type="common">bitter vine</name>
    <dbReference type="NCBI Taxonomy" id="192012"/>
    <lineage>
        <taxon>Eukaryota</taxon>
        <taxon>Viridiplantae</taxon>
        <taxon>Streptophyta</taxon>
        <taxon>Embryophyta</taxon>
        <taxon>Tracheophyta</taxon>
        <taxon>Spermatophyta</taxon>
        <taxon>Magnoliopsida</taxon>
        <taxon>eudicotyledons</taxon>
        <taxon>Gunneridae</taxon>
        <taxon>Pentapetalae</taxon>
        <taxon>asterids</taxon>
        <taxon>campanulids</taxon>
        <taxon>Asterales</taxon>
        <taxon>Asteraceae</taxon>
        <taxon>Asteroideae</taxon>
        <taxon>Heliantheae alliance</taxon>
        <taxon>Eupatorieae</taxon>
        <taxon>Mikania</taxon>
    </lineage>
</organism>
<gene>
    <name evidence="2" type="ORF">E3N88_04539</name>
</gene>
<dbReference type="PANTHER" id="PTHR11439:SF453">
    <property type="entry name" value="RNA-DIRECTED DNA POLYMERASE"/>
    <property type="match status" value="1"/>
</dbReference>
<evidence type="ECO:0000259" key="1">
    <source>
        <dbReference type="Pfam" id="PF07727"/>
    </source>
</evidence>
<reference evidence="2 3" key="1">
    <citation type="submission" date="2019-05" db="EMBL/GenBank/DDBJ databases">
        <title>Mikania micrantha, genome provides insights into the molecular mechanism of rapid growth.</title>
        <authorList>
            <person name="Liu B."/>
        </authorList>
    </citation>
    <scope>NUCLEOTIDE SEQUENCE [LARGE SCALE GENOMIC DNA]</scope>
    <source>
        <strain evidence="2">NLD-2019</strain>
        <tissue evidence="2">Leaf</tissue>
    </source>
</reference>
<evidence type="ECO:0000313" key="3">
    <source>
        <dbReference type="Proteomes" id="UP000326396"/>
    </source>
</evidence>
<sequence>MSTPDDVTPALMMEFSEVEKNDMTQPYHALEEHNVVEMIKILATNDVNDDAPVSEKKERNGINRDQPIFERAGSGVDRDLIISLFKARSRRTIREYGVDLGFDLGAAGCESFNWIHLEGCEGWNKLGGVVKLYGFLIHNNKKEGDGKFKLWQKGCFKICRRHVASQPIDIAIAIMQHRCINPLSSSSCNTGNNAQAIDHVVKRLGSTFAIQDMGKLTCFLGIEAISTTKGLMLSQRKYMLELLNRAGLSHAKLVPTPITTTANLALGDSSLFENPVKYRQIVGDLQYITLSRPDITFAVNKVCQFMHSPTDNHWSAVKRILRYLQGTSDFSLLLQHHFDSVVHAYSDAAFPFLNAFSDADWAGCPDDRRSTGGFAIYLGSNLISWFARKQKTVSRSSIESEYKALADTVSELTWLQTLLQELRVPMSSIPTFWCDNLGATYLSANPVFHARTKHVEVDFHFVREKVAQGKLSVQFISTNDQIADVFTKPLSSQRFLSMRSKLQVAPRP</sequence>
<proteinExistence type="predicted"/>
<evidence type="ECO:0000313" key="2">
    <source>
        <dbReference type="EMBL" id="KAD7117271.1"/>
    </source>
</evidence>
<dbReference type="Pfam" id="PF07727">
    <property type="entry name" value="RVT_2"/>
    <property type="match status" value="1"/>
</dbReference>
<dbReference type="PANTHER" id="PTHR11439">
    <property type="entry name" value="GAG-POL-RELATED RETROTRANSPOSON"/>
    <property type="match status" value="1"/>
</dbReference>